<dbReference type="PANTHER" id="PTHR43008:SF4">
    <property type="entry name" value="CHAIN DEHYDROGENASE, PUTATIVE (AFU_ORTHOLOGUE AFUA_4G08710)-RELATED"/>
    <property type="match status" value="1"/>
</dbReference>
<evidence type="ECO:0000313" key="4">
    <source>
        <dbReference type="Proteomes" id="UP000218067"/>
    </source>
</evidence>
<dbReference type="RefSeq" id="WP_096372099.1">
    <property type="nucleotide sequence ID" value="NZ_AP017624.1"/>
</dbReference>
<dbReference type="GeneID" id="93439370"/>
<dbReference type="InterPro" id="IPR002347">
    <property type="entry name" value="SDR_fam"/>
</dbReference>
<dbReference type="AlphaFoldDB" id="A0A1B4Y9E0"/>
<dbReference type="InterPro" id="IPR036291">
    <property type="entry name" value="NAD(P)-bd_dom_sf"/>
</dbReference>
<dbReference type="Proteomes" id="UP000218067">
    <property type="component" value="Chromosome"/>
</dbReference>
<dbReference type="Pfam" id="PF00106">
    <property type="entry name" value="adh_short"/>
    <property type="match status" value="1"/>
</dbReference>
<keyword evidence="2" id="KW-0560">Oxidoreductase</keyword>
<sequence length="286" mass="30322">MGTYAITGSASGMGNATASRLREAGHRVIGVDLDDADVVADLSTQQGRLRAASDVIAACDGRLDGAVLAAGLGPSPGPGRLHRIAQVNYLGVVELLQAWRPALAAAERAKAVVIASNSTTTVPMVPRRSVRALLDHDADKAVRAVRLFGRAAPSLMYAASKIAVSHWVRRQAVLPEWAGSGVRLNALAPGAIMTPLLAEQLSDPTQAKAVRSFPIPVGGFGEVTHMADWICFMLSDSADFLCGSVVFVDGGSDAYFRADDWPRPVPARRLPGYLLKFRRGSRTTVR</sequence>
<protein>
    <submittedName>
        <fullName evidence="3">NAD-dependent epimerase/dehydratase</fullName>
    </submittedName>
</protein>
<evidence type="ECO:0000313" key="3">
    <source>
        <dbReference type="EMBL" id="BAV43679.1"/>
    </source>
</evidence>
<comment type="similarity">
    <text evidence="1">Belongs to the short-chain dehydrogenases/reductases (SDR) family.</text>
</comment>
<dbReference type="SUPFAM" id="SSF51735">
    <property type="entry name" value="NAD(P)-binding Rossmann-fold domains"/>
    <property type="match status" value="1"/>
</dbReference>
<dbReference type="Pfam" id="PF13561">
    <property type="entry name" value="adh_short_C2"/>
    <property type="match status" value="1"/>
</dbReference>
<evidence type="ECO:0000256" key="1">
    <source>
        <dbReference type="ARBA" id="ARBA00006484"/>
    </source>
</evidence>
<dbReference type="PRINTS" id="PR00081">
    <property type="entry name" value="GDHRDH"/>
</dbReference>
<dbReference type="EMBL" id="AP017624">
    <property type="protein sequence ID" value="BAV43679.1"/>
    <property type="molecule type" value="Genomic_DNA"/>
</dbReference>
<dbReference type="GO" id="GO:0050664">
    <property type="term" value="F:oxidoreductase activity, acting on NAD(P)H, oxygen as acceptor"/>
    <property type="evidence" value="ECO:0007669"/>
    <property type="project" value="TreeGrafter"/>
</dbReference>
<dbReference type="Gene3D" id="3.40.50.720">
    <property type="entry name" value="NAD(P)-binding Rossmann-like Domain"/>
    <property type="match status" value="1"/>
</dbReference>
<evidence type="ECO:0000256" key="2">
    <source>
        <dbReference type="ARBA" id="ARBA00023002"/>
    </source>
</evidence>
<organism evidence="3 4">
    <name type="scientific">Mycobacterium ulcerans subsp. shinshuense</name>
    <dbReference type="NCBI Taxonomy" id="1124626"/>
    <lineage>
        <taxon>Bacteria</taxon>
        <taxon>Bacillati</taxon>
        <taxon>Actinomycetota</taxon>
        <taxon>Actinomycetes</taxon>
        <taxon>Mycobacteriales</taxon>
        <taxon>Mycobacteriaceae</taxon>
        <taxon>Mycobacterium</taxon>
        <taxon>Mycobacterium ulcerans group</taxon>
    </lineage>
</organism>
<accession>A0A1B4Y9E0</accession>
<reference evidence="3 4" key="1">
    <citation type="submission" date="2016-08" db="EMBL/GenBank/DDBJ databases">
        <title>Complete genome sequence of Mycobacterium shinshuense, a subspecies of M. ulcerans.</title>
        <authorList>
            <person name="Yoshida M."/>
            <person name="Ogura Y."/>
            <person name="Hayashi T."/>
            <person name="Hoshino Y."/>
        </authorList>
    </citation>
    <scope>NUCLEOTIDE SEQUENCE [LARGE SCALE GENOMIC DNA]</scope>
    <source>
        <strain evidence="4">ATCC 33728</strain>
    </source>
</reference>
<name>A0A1B4Y9E0_MYCUL</name>
<proteinExistence type="inferred from homology"/>
<dbReference type="PANTHER" id="PTHR43008">
    <property type="entry name" value="BENZIL REDUCTASE"/>
    <property type="match status" value="1"/>
</dbReference>
<gene>
    <name evidence="3" type="ORF">SHTP_4815</name>
</gene>